<name>A0A0E9QPA8_ANGAN</name>
<reference evidence="1" key="2">
    <citation type="journal article" date="2015" name="Fish Shellfish Immunol.">
        <title>Early steps in the European eel (Anguilla anguilla)-Vibrio vulnificus interaction in the gills: Role of the RtxA13 toxin.</title>
        <authorList>
            <person name="Callol A."/>
            <person name="Pajuelo D."/>
            <person name="Ebbesson L."/>
            <person name="Teles M."/>
            <person name="MacKenzie S."/>
            <person name="Amaro C."/>
        </authorList>
    </citation>
    <scope>NUCLEOTIDE SEQUENCE</scope>
</reference>
<dbReference type="AlphaFoldDB" id="A0A0E9QPA8"/>
<protein>
    <submittedName>
        <fullName evidence="1">Uncharacterized protein</fullName>
    </submittedName>
</protein>
<dbReference type="EMBL" id="GBXM01089841">
    <property type="protein sequence ID" value="JAH18736.1"/>
    <property type="molecule type" value="Transcribed_RNA"/>
</dbReference>
<accession>A0A0E9QPA8</accession>
<organism evidence="1">
    <name type="scientific">Anguilla anguilla</name>
    <name type="common">European freshwater eel</name>
    <name type="synonym">Muraena anguilla</name>
    <dbReference type="NCBI Taxonomy" id="7936"/>
    <lineage>
        <taxon>Eukaryota</taxon>
        <taxon>Metazoa</taxon>
        <taxon>Chordata</taxon>
        <taxon>Craniata</taxon>
        <taxon>Vertebrata</taxon>
        <taxon>Euteleostomi</taxon>
        <taxon>Actinopterygii</taxon>
        <taxon>Neopterygii</taxon>
        <taxon>Teleostei</taxon>
        <taxon>Anguilliformes</taxon>
        <taxon>Anguillidae</taxon>
        <taxon>Anguilla</taxon>
    </lineage>
</organism>
<reference evidence="1" key="1">
    <citation type="submission" date="2014-11" db="EMBL/GenBank/DDBJ databases">
        <authorList>
            <person name="Amaro Gonzalez C."/>
        </authorList>
    </citation>
    <scope>NUCLEOTIDE SEQUENCE</scope>
</reference>
<evidence type="ECO:0000313" key="1">
    <source>
        <dbReference type="EMBL" id="JAH18736.1"/>
    </source>
</evidence>
<proteinExistence type="predicted"/>
<sequence>MSIAQHLHFWDFLCSKKLLKPYSHFCVATPTILQLLKCKPFIFKKDYKHVWEKATHRNKAT</sequence>